<keyword evidence="1" id="KW-0378">Hydrolase</keyword>
<dbReference type="InterPro" id="IPR029058">
    <property type="entry name" value="AB_hydrolase_fold"/>
</dbReference>
<dbReference type="InterPro" id="IPR001375">
    <property type="entry name" value="Peptidase_S9_cat"/>
</dbReference>
<protein>
    <submittedName>
        <fullName evidence="3">Esterase</fullName>
    </submittedName>
</protein>
<dbReference type="Proteomes" id="UP000310541">
    <property type="component" value="Unassembled WGS sequence"/>
</dbReference>
<reference evidence="3 4" key="1">
    <citation type="submission" date="2019-04" db="EMBL/GenBank/DDBJ databases">
        <title>Genome sequence of Bacillus hwajinpoensis strain Y2.</title>
        <authorList>
            <person name="Fair J.L."/>
            <person name="Maclea K.S."/>
        </authorList>
    </citation>
    <scope>NUCLEOTIDE SEQUENCE [LARGE SCALE GENOMIC DNA]</scope>
    <source>
        <strain evidence="3 4">Y2</strain>
    </source>
</reference>
<dbReference type="Gene3D" id="3.40.50.1820">
    <property type="entry name" value="alpha/beta hydrolase"/>
    <property type="match status" value="1"/>
</dbReference>
<dbReference type="GO" id="GO:0006508">
    <property type="term" value="P:proteolysis"/>
    <property type="evidence" value="ECO:0007669"/>
    <property type="project" value="InterPro"/>
</dbReference>
<dbReference type="GO" id="GO:0008236">
    <property type="term" value="F:serine-type peptidase activity"/>
    <property type="evidence" value="ECO:0007669"/>
    <property type="project" value="InterPro"/>
</dbReference>
<evidence type="ECO:0000259" key="2">
    <source>
        <dbReference type="Pfam" id="PF00326"/>
    </source>
</evidence>
<dbReference type="AlphaFoldDB" id="A0A4U1MMX1"/>
<organism evidence="3 4">
    <name type="scientific">Guptibacillus hwajinpoensis</name>
    <dbReference type="NCBI Taxonomy" id="208199"/>
    <lineage>
        <taxon>Bacteria</taxon>
        <taxon>Bacillati</taxon>
        <taxon>Bacillota</taxon>
        <taxon>Bacilli</taxon>
        <taxon>Bacillales</taxon>
        <taxon>Guptibacillaceae</taxon>
        <taxon>Guptibacillus</taxon>
    </lineage>
</organism>
<sequence>MITIENQTIQHIPVLHVVDANLADQKLPLVMFQHGFTSAKEHNLHIAYLLAEEGYRVLLPDAVHHGERENDLSGQKRQYVFWEIVIQSLMELDQIRQHFVDQNLVQQDRIGMSGTSMGGILTFGALTQYPWIKTAVSLMGSPSYFKLANAQIRYLKEEGFSLPISEEEMKKQIEGLQSYDLSLQEEKLDGRPLLMWHSTVDKVVPYTLTYDFYNQIKPSYEGREENLKFIKDETSGHKVSREAVLALVEWFKTHL</sequence>
<name>A0A4U1MMX1_9BACL</name>
<feature type="domain" description="Peptidase S9 prolyl oligopeptidase catalytic" evidence="2">
    <location>
        <begin position="95"/>
        <end position="254"/>
    </location>
</feature>
<gene>
    <name evidence="3" type="ORF">FBF83_03725</name>
</gene>
<accession>A0A4U1MMX1</accession>
<dbReference type="OrthoDB" id="31158at2"/>
<evidence type="ECO:0000313" key="3">
    <source>
        <dbReference type="EMBL" id="TKD71922.1"/>
    </source>
</evidence>
<dbReference type="GO" id="GO:0052689">
    <property type="term" value="F:carboxylic ester hydrolase activity"/>
    <property type="evidence" value="ECO:0007669"/>
    <property type="project" value="UniProtKB-ARBA"/>
</dbReference>
<dbReference type="EMBL" id="SWFM01000001">
    <property type="protein sequence ID" value="TKD71922.1"/>
    <property type="molecule type" value="Genomic_DNA"/>
</dbReference>
<evidence type="ECO:0000313" key="4">
    <source>
        <dbReference type="Proteomes" id="UP000310541"/>
    </source>
</evidence>
<proteinExistence type="predicted"/>
<dbReference type="PANTHER" id="PTHR22946:SF9">
    <property type="entry name" value="POLYKETIDE TRANSFERASE AF380"/>
    <property type="match status" value="1"/>
</dbReference>
<dbReference type="InterPro" id="IPR050261">
    <property type="entry name" value="FrsA_esterase"/>
</dbReference>
<dbReference type="RefSeq" id="WP_136945774.1">
    <property type="nucleotide sequence ID" value="NZ_SWFM01000001.1"/>
</dbReference>
<evidence type="ECO:0000256" key="1">
    <source>
        <dbReference type="ARBA" id="ARBA00022801"/>
    </source>
</evidence>
<dbReference type="PANTHER" id="PTHR22946">
    <property type="entry name" value="DIENELACTONE HYDROLASE DOMAIN-CONTAINING PROTEIN-RELATED"/>
    <property type="match status" value="1"/>
</dbReference>
<dbReference type="SUPFAM" id="SSF53474">
    <property type="entry name" value="alpha/beta-Hydrolases"/>
    <property type="match status" value="1"/>
</dbReference>
<comment type="caution">
    <text evidence="3">The sequence shown here is derived from an EMBL/GenBank/DDBJ whole genome shotgun (WGS) entry which is preliminary data.</text>
</comment>
<dbReference type="Pfam" id="PF00326">
    <property type="entry name" value="Peptidase_S9"/>
    <property type="match status" value="1"/>
</dbReference>